<dbReference type="Proteomes" id="UP000198263">
    <property type="component" value="Unassembled WGS sequence"/>
</dbReference>
<dbReference type="PANTHER" id="PTHR34501">
    <property type="entry name" value="PROTEIN YDDL-RELATED"/>
    <property type="match status" value="1"/>
</dbReference>
<keyword evidence="14" id="KW-1185">Reference proteome</keyword>
<evidence type="ECO:0000256" key="5">
    <source>
        <dbReference type="ARBA" id="ARBA00022692"/>
    </source>
</evidence>
<organism evidence="13 14">
    <name type="scientific">Caballeronia concitans</name>
    <dbReference type="NCBI Taxonomy" id="1777133"/>
    <lineage>
        <taxon>Bacteria</taxon>
        <taxon>Pseudomonadati</taxon>
        <taxon>Pseudomonadota</taxon>
        <taxon>Betaproteobacteria</taxon>
        <taxon>Burkholderiales</taxon>
        <taxon>Burkholderiaceae</taxon>
        <taxon>Caballeronia</taxon>
    </lineage>
</organism>
<keyword evidence="7" id="KW-0406">Ion transport</keyword>
<dbReference type="EMBL" id="FCNV02000014">
    <property type="protein sequence ID" value="SAL46321.1"/>
    <property type="molecule type" value="Genomic_DNA"/>
</dbReference>
<dbReference type="GO" id="GO:0009279">
    <property type="term" value="C:cell outer membrane"/>
    <property type="evidence" value="ECO:0007669"/>
    <property type="project" value="UniProtKB-SubCell"/>
</dbReference>
<evidence type="ECO:0000313" key="14">
    <source>
        <dbReference type="Proteomes" id="UP000198263"/>
    </source>
</evidence>
<sequence length="348" mass="36685">MRRQSRSKVVELGAFLVLACASQGAMAQSSVTLYGILDVGLQYTTRADGQHSAINLQNYGNIPTIFGMRGSEDLGGGVSAIFELSQSFSMTNGMAGLPGEAFGWQSYAGLKGGLGKVTAGRQFSVLFDETVTFDPNYFAAYGGQAQLNPLSDIIVNNAIKYVSNNYGGFVFEGLVATGGVAGNFRSGRTLEIGMQYSHGPFSMSAALRQKNGAQTATVDTSGQTEEIGVIAAAYKIGAATLLAGVERTTGDLSPVKTVIWGGGRYDVSPDFQVRAAAYQTLSNDPQTGNPTLYVAGAVYSLSVRTQAYLNVGFSRNSAHSSQTVYEYGDAPLNGAHQFGVMAGITHRF</sequence>
<comment type="subunit">
    <text evidence="2">Homotrimer.</text>
</comment>
<comment type="subcellular location">
    <subcellularLocation>
        <location evidence="1">Cell outer membrane</location>
        <topology evidence="1">Multi-pass membrane protein</topology>
    </subcellularLocation>
</comment>
<dbReference type="SUPFAM" id="SSF56935">
    <property type="entry name" value="Porins"/>
    <property type="match status" value="1"/>
</dbReference>
<reference evidence="13 14" key="1">
    <citation type="submission" date="2016-01" db="EMBL/GenBank/DDBJ databases">
        <authorList>
            <person name="Peeters C."/>
        </authorList>
    </citation>
    <scope>NUCLEOTIDE SEQUENCE [LARGE SCALE GENOMIC DNA]</scope>
    <source>
        <strain evidence="13">LMG 29315</strain>
    </source>
</reference>
<evidence type="ECO:0000256" key="1">
    <source>
        <dbReference type="ARBA" id="ARBA00004571"/>
    </source>
</evidence>
<keyword evidence="10" id="KW-0998">Cell outer membrane</keyword>
<evidence type="ECO:0000256" key="11">
    <source>
        <dbReference type="SAM" id="SignalP"/>
    </source>
</evidence>
<protein>
    <submittedName>
        <fullName evidence="13">Porin</fullName>
    </submittedName>
</protein>
<feature type="signal peptide" evidence="11">
    <location>
        <begin position="1"/>
        <end position="27"/>
    </location>
</feature>
<dbReference type="GO" id="GO:0034220">
    <property type="term" value="P:monoatomic ion transmembrane transport"/>
    <property type="evidence" value="ECO:0007669"/>
    <property type="project" value="InterPro"/>
</dbReference>
<proteinExistence type="predicted"/>
<keyword evidence="8" id="KW-0626">Porin</keyword>
<dbReference type="InterPro" id="IPR002299">
    <property type="entry name" value="Porin_Neis"/>
</dbReference>
<comment type="caution">
    <text evidence="13">The sequence shown here is derived from an EMBL/GenBank/DDBJ whole genome shotgun (WGS) entry which is preliminary data.</text>
</comment>
<evidence type="ECO:0000313" key="13">
    <source>
        <dbReference type="EMBL" id="SAL46321.1"/>
    </source>
</evidence>
<evidence type="ECO:0000256" key="6">
    <source>
        <dbReference type="ARBA" id="ARBA00022729"/>
    </source>
</evidence>
<dbReference type="Pfam" id="PF13609">
    <property type="entry name" value="Porin_4"/>
    <property type="match status" value="1"/>
</dbReference>
<dbReference type="PRINTS" id="PR00182">
    <property type="entry name" value="ECOLNEIPORIN"/>
</dbReference>
<evidence type="ECO:0000256" key="10">
    <source>
        <dbReference type="ARBA" id="ARBA00023237"/>
    </source>
</evidence>
<evidence type="ECO:0000256" key="4">
    <source>
        <dbReference type="ARBA" id="ARBA00022452"/>
    </source>
</evidence>
<evidence type="ECO:0000259" key="12">
    <source>
        <dbReference type="Pfam" id="PF13609"/>
    </source>
</evidence>
<keyword evidence="6 11" id="KW-0732">Signal</keyword>
<dbReference type="OrthoDB" id="8679056at2"/>
<dbReference type="GO" id="GO:0046930">
    <property type="term" value="C:pore complex"/>
    <property type="evidence" value="ECO:0007669"/>
    <property type="project" value="UniProtKB-KW"/>
</dbReference>
<evidence type="ECO:0000256" key="7">
    <source>
        <dbReference type="ARBA" id="ARBA00023065"/>
    </source>
</evidence>
<dbReference type="PANTHER" id="PTHR34501:SF9">
    <property type="entry name" value="MAJOR OUTER MEMBRANE PROTEIN P.IA"/>
    <property type="match status" value="1"/>
</dbReference>
<keyword evidence="5" id="KW-0812">Transmembrane</keyword>
<feature type="domain" description="Porin" evidence="12">
    <location>
        <begin position="16"/>
        <end position="318"/>
    </location>
</feature>
<dbReference type="PRINTS" id="PR00184">
    <property type="entry name" value="NEISSPPORIN"/>
</dbReference>
<name>A0A658R3B8_9BURK</name>
<dbReference type="InterPro" id="IPR023614">
    <property type="entry name" value="Porin_dom_sf"/>
</dbReference>
<keyword evidence="9" id="KW-0472">Membrane</keyword>
<gene>
    <name evidence="13" type="ORF">AWB72_04834</name>
</gene>
<keyword evidence="4" id="KW-1134">Transmembrane beta strand</keyword>
<dbReference type="InterPro" id="IPR033900">
    <property type="entry name" value="Gram_neg_porin_domain"/>
</dbReference>
<dbReference type="CDD" id="cd00342">
    <property type="entry name" value="gram_neg_porins"/>
    <property type="match status" value="1"/>
</dbReference>
<evidence type="ECO:0000256" key="3">
    <source>
        <dbReference type="ARBA" id="ARBA00022448"/>
    </source>
</evidence>
<accession>A0A658R3B8</accession>
<dbReference type="Gene3D" id="2.40.160.10">
    <property type="entry name" value="Porin"/>
    <property type="match status" value="1"/>
</dbReference>
<evidence type="ECO:0000256" key="9">
    <source>
        <dbReference type="ARBA" id="ARBA00023136"/>
    </source>
</evidence>
<feature type="chain" id="PRO_5024907583" evidence="11">
    <location>
        <begin position="28"/>
        <end position="348"/>
    </location>
</feature>
<dbReference type="AlphaFoldDB" id="A0A658R3B8"/>
<keyword evidence="3" id="KW-0813">Transport</keyword>
<dbReference type="RefSeq" id="WP_087128783.1">
    <property type="nucleotide sequence ID" value="NZ_FCNV02000014.1"/>
</dbReference>
<dbReference type="InterPro" id="IPR001702">
    <property type="entry name" value="Porin_Gram-ve"/>
</dbReference>
<evidence type="ECO:0000256" key="2">
    <source>
        <dbReference type="ARBA" id="ARBA00011233"/>
    </source>
</evidence>
<dbReference type="GO" id="GO:0015288">
    <property type="term" value="F:porin activity"/>
    <property type="evidence" value="ECO:0007669"/>
    <property type="project" value="UniProtKB-KW"/>
</dbReference>
<dbReference type="InterPro" id="IPR050298">
    <property type="entry name" value="Gram-neg_bact_OMP"/>
</dbReference>
<evidence type="ECO:0000256" key="8">
    <source>
        <dbReference type="ARBA" id="ARBA00023114"/>
    </source>
</evidence>